<protein>
    <recommendedName>
        <fullName evidence="2">Protein kinase domain-containing protein</fullName>
    </recommendedName>
</protein>
<dbReference type="Proteomes" id="UP000521872">
    <property type="component" value="Unassembled WGS sequence"/>
</dbReference>
<keyword evidence="4" id="KW-1185">Reference proteome</keyword>
<evidence type="ECO:0000256" key="1">
    <source>
        <dbReference type="SAM" id="MobiDB-lite"/>
    </source>
</evidence>
<dbReference type="InterPro" id="IPR000719">
    <property type="entry name" value="Prot_kinase_dom"/>
</dbReference>
<dbReference type="EMBL" id="JAACJL010000049">
    <property type="protein sequence ID" value="KAF4612539.1"/>
    <property type="molecule type" value="Genomic_DNA"/>
</dbReference>
<gene>
    <name evidence="3" type="ORF">D9613_012772</name>
</gene>
<evidence type="ECO:0000313" key="3">
    <source>
        <dbReference type="EMBL" id="KAF4612539.1"/>
    </source>
</evidence>
<dbReference type="SUPFAM" id="SSF56112">
    <property type="entry name" value="Protein kinase-like (PK-like)"/>
    <property type="match status" value="1"/>
</dbReference>
<dbReference type="InterPro" id="IPR051681">
    <property type="entry name" value="Ser/Thr_Kinases-Pseudokinases"/>
</dbReference>
<dbReference type="Pfam" id="PF07714">
    <property type="entry name" value="PK_Tyr_Ser-Thr"/>
    <property type="match status" value="1"/>
</dbReference>
<dbReference type="PROSITE" id="PS50011">
    <property type="entry name" value="PROTEIN_KINASE_DOM"/>
    <property type="match status" value="1"/>
</dbReference>
<dbReference type="GO" id="GO:0004674">
    <property type="term" value="F:protein serine/threonine kinase activity"/>
    <property type="evidence" value="ECO:0007669"/>
    <property type="project" value="TreeGrafter"/>
</dbReference>
<reference evidence="3 4" key="1">
    <citation type="submission" date="2019-12" db="EMBL/GenBank/DDBJ databases">
        <authorList>
            <person name="Floudas D."/>
            <person name="Bentzer J."/>
            <person name="Ahren D."/>
            <person name="Johansson T."/>
            <person name="Persson P."/>
            <person name="Tunlid A."/>
        </authorList>
    </citation>
    <scope>NUCLEOTIDE SEQUENCE [LARGE SCALE GENOMIC DNA]</scope>
    <source>
        <strain evidence="3 4">CBS 102.39</strain>
    </source>
</reference>
<dbReference type="InterPro" id="IPR011009">
    <property type="entry name" value="Kinase-like_dom_sf"/>
</dbReference>
<dbReference type="InterPro" id="IPR001245">
    <property type="entry name" value="Ser-Thr/Tyr_kinase_cat_dom"/>
</dbReference>
<evidence type="ECO:0000313" key="4">
    <source>
        <dbReference type="Proteomes" id="UP000521872"/>
    </source>
</evidence>
<sequence>MGSRSQAFNKVAVIIGSAGHALILRARRRSLTSLCTHRIPHSFYIATPRFLPMMSYPDYEVHLPGTLEEGVEVDLETPSTQPPLPQHGRKRSRTMVDLDPTRLYVPGTSPSIHGMRNLRRSVSHMRLGRLQLSIPSVETPATPRSAESLESESETPQTAESSPELETPATRLASPIAGVVDLTKHVTTTSAYAVAHGGLSDIYLGEWHRGDEDGIENPQGKAIVVVAIKLLRIFTAKDYDDVRSRKKLNREVYVWHRLEHPNVVKLFGTSYHMSGRPAMVMQWYENGSATDYLAKKNPNADRIQLILDVARGLAYLHTLQPRPIVHADLKGNNVLITDEGRAVLSDFGLSKVVEDLGRPTGFTLSNPDVAAGPLRWQAPEFLESDDERATLASDVWSFGCTAYELLTGQLPYSHRTRDPQIIRDMGNGVKPCGPPDMEQAALGMFDPRIRQLLDSCWSFSVADRPCMADVQSQLEVVAACTPASQPSTEEDL</sequence>
<dbReference type="PROSITE" id="PS00108">
    <property type="entry name" value="PROTEIN_KINASE_ST"/>
    <property type="match status" value="1"/>
</dbReference>
<feature type="region of interest" description="Disordered" evidence="1">
    <location>
        <begin position="131"/>
        <end position="172"/>
    </location>
</feature>
<proteinExistence type="predicted"/>
<organism evidence="3 4">
    <name type="scientific">Agrocybe pediades</name>
    <dbReference type="NCBI Taxonomy" id="84607"/>
    <lineage>
        <taxon>Eukaryota</taxon>
        <taxon>Fungi</taxon>
        <taxon>Dikarya</taxon>
        <taxon>Basidiomycota</taxon>
        <taxon>Agaricomycotina</taxon>
        <taxon>Agaricomycetes</taxon>
        <taxon>Agaricomycetidae</taxon>
        <taxon>Agaricales</taxon>
        <taxon>Agaricineae</taxon>
        <taxon>Strophariaceae</taxon>
        <taxon>Agrocybe</taxon>
    </lineage>
</organism>
<comment type="caution">
    <text evidence="3">The sequence shown here is derived from an EMBL/GenBank/DDBJ whole genome shotgun (WGS) entry which is preliminary data.</text>
</comment>
<dbReference type="GO" id="GO:0005524">
    <property type="term" value="F:ATP binding"/>
    <property type="evidence" value="ECO:0007669"/>
    <property type="project" value="InterPro"/>
</dbReference>
<evidence type="ECO:0000259" key="2">
    <source>
        <dbReference type="PROSITE" id="PS50011"/>
    </source>
</evidence>
<name>A0A8H4VLS4_9AGAR</name>
<dbReference type="SMART" id="SM00220">
    <property type="entry name" value="S_TKc"/>
    <property type="match status" value="1"/>
</dbReference>
<dbReference type="PANTHER" id="PTHR44329">
    <property type="entry name" value="SERINE/THREONINE-PROTEIN KINASE TNNI3K-RELATED"/>
    <property type="match status" value="1"/>
</dbReference>
<feature type="domain" description="Protein kinase" evidence="2">
    <location>
        <begin position="188"/>
        <end position="477"/>
    </location>
</feature>
<dbReference type="InterPro" id="IPR008271">
    <property type="entry name" value="Ser/Thr_kinase_AS"/>
</dbReference>
<dbReference type="Gene3D" id="1.10.510.10">
    <property type="entry name" value="Transferase(Phosphotransferase) domain 1"/>
    <property type="match status" value="1"/>
</dbReference>
<dbReference type="AlphaFoldDB" id="A0A8H4VLS4"/>
<accession>A0A8H4VLS4</accession>